<feature type="domain" description="E2F/DP family winged-helix DNA-binding" evidence="8">
    <location>
        <begin position="105"/>
        <end position="171"/>
    </location>
</feature>
<dbReference type="AlphaFoldDB" id="A0A090LI39"/>
<organism evidence="9">
    <name type="scientific">Strongyloides ratti</name>
    <name type="common">Parasitic roundworm</name>
    <dbReference type="NCBI Taxonomy" id="34506"/>
    <lineage>
        <taxon>Eukaryota</taxon>
        <taxon>Metazoa</taxon>
        <taxon>Ecdysozoa</taxon>
        <taxon>Nematoda</taxon>
        <taxon>Chromadorea</taxon>
        <taxon>Rhabditida</taxon>
        <taxon>Tylenchina</taxon>
        <taxon>Panagrolaimomorpha</taxon>
        <taxon>Strongyloidoidea</taxon>
        <taxon>Strongyloididae</taxon>
        <taxon>Strongyloides</taxon>
    </lineage>
</organism>
<dbReference type="Proteomes" id="UP000035682">
    <property type="component" value="Unplaced"/>
</dbReference>
<keyword evidence="10" id="KW-1185">Reference proteome</keyword>
<evidence type="ECO:0000256" key="4">
    <source>
        <dbReference type="ARBA" id="ARBA00023125"/>
    </source>
</evidence>
<dbReference type="GO" id="GO:0090575">
    <property type="term" value="C:RNA polymerase II transcription regulator complex"/>
    <property type="evidence" value="ECO:0007669"/>
    <property type="project" value="TreeGrafter"/>
</dbReference>
<dbReference type="PANTHER" id="PTHR12081:SF18">
    <property type="entry name" value="TRANSCRIPTION FACTOR E2F2-RELATED"/>
    <property type="match status" value="1"/>
</dbReference>
<dbReference type="GO" id="GO:0000981">
    <property type="term" value="F:DNA-binding transcription factor activity, RNA polymerase II-specific"/>
    <property type="evidence" value="ECO:0007669"/>
    <property type="project" value="TreeGrafter"/>
</dbReference>
<keyword evidence="6 7" id="KW-0539">Nucleus</keyword>
<dbReference type="STRING" id="34506.A0A090LI39"/>
<dbReference type="SMART" id="SM01372">
    <property type="entry name" value="E2F_TDP"/>
    <property type="match status" value="1"/>
</dbReference>
<proteinExistence type="inferred from homology"/>
<dbReference type="EMBL" id="LN609529">
    <property type="protein sequence ID" value="CEF69481.1"/>
    <property type="molecule type" value="Genomic_DNA"/>
</dbReference>
<dbReference type="InterPro" id="IPR015633">
    <property type="entry name" value="E2F"/>
</dbReference>
<keyword evidence="3 7" id="KW-0805">Transcription regulation</keyword>
<evidence type="ECO:0000313" key="11">
    <source>
        <dbReference type="WBParaSite" id="SRAE_2000413000.1"/>
    </source>
</evidence>
<dbReference type="CTD" id="36381851"/>
<comment type="similarity">
    <text evidence="2 7">Belongs to the E2F/DP family.</text>
</comment>
<evidence type="ECO:0000256" key="5">
    <source>
        <dbReference type="ARBA" id="ARBA00023163"/>
    </source>
</evidence>
<evidence type="ECO:0000256" key="7">
    <source>
        <dbReference type="RuleBase" id="RU003796"/>
    </source>
</evidence>
<dbReference type="FunFam" id="1.10.10.10:FF:000458">
    <property type="entry name" value="E2F-like (Mammalian transcription factor)"/>
    <property type="match status" value="1"/>
</dbReference>
<protein>
    <submittedName>
        <fullName evidence="9">Transcription factor E2F/dimerisation partner (TDP) domain and Winged helix-turn-helix DNA-binding domain-containing protein</fullName>
    </submittedName>
</protein>
<evidence type="ECO:0000256" key="6">
    <source>
        <dbReference type="ARBA" id="ARBA00023242"/>
    </source>
</evidence>
<gene>
    <name evidence="9 11 12" type="ORF">SRAE_2000413000</name>
</gene>
<sequence length="466" mass="52632">MDIPPRTMTTMVGSIKRQASDSPNRTAKYLAVTQPSPRKVDRNILKTIIPKVEYIESESGEVKRTIPQSRYLEESVNLRNNDTNFQSSNIEPSKIKIAPPCGNARVDNSLLRLTQKFLELRNSRSGNDVLNLNEAAEQLGVQKRRLYDITNVLEGIDMIEKTGKNSIRWKNKSDNDAYEMEENKLKGQIKKLEAFEREMDETIDSLQSYLKILQHDPLSLRYLYTRAQDLHKSSSISDSTAIIFKAPRQTHSTLLVGDPVVFGKFELTVRNDDGYPIDAVMLPNNTNIVKHGLLLDDGLCNKNKNINLESQGSTLTSSGKISASSPYILSSNSPFQASFEGHISNSQQSSTSQDFNHFLSPGNSTFAQDDSLSGLDTDTLLTSNPFQPMDFAQYLSPLKESNFQNDFSDELFLHQPYSNHNLANENNIINKQNNFFVHIDPLEEQERYPENARDAGTLFNVFSNDF</sequence>
<evidence type="ECO:0000313" key="9">
    <source>
        <dbReference type="EMBL" id="CEF69481.1"/>
    </source>
</evidence>
<comment type="subcellular location">
    <subcellularLocation>
        <location evidence="1 7">Nucleus</location>
    </subcellularLocation>
</comment>
<dbReference type="RefSeq" id="XP_024508681.1">
    <property type="nucleotide sequence ID" value="XM_024642962.1"/>
</dbReference>
<dbReference type="Gene3D" id="6.10.250.540">
    <property type="match status" value="1"/>
</dbReference>
<reference evidence="11" key="2">
    <citation type="submission" date="2020-12" db="UniProtKB">
        <authorList>
            <consortium name="WormBaseParasite"/>
        </authorList>
    </citation>
    <scope>IDENTIFICATION</scope>
</reference>
<name>A0A090LI39_STRRB</name>
<dbReference type="Pfam" id="PF16421">
    <property type="entry name" value="E2F_CC-MB"/>
    <property type="match status" value="1"/>
</dbReference>
<dbReference type="GO" id="GO:0046983">
    <property type="term" value="F:protein dimerization activity"/>
    <property type="evidence" value="ECO:0007669"/>
    <property type="project" value="InterPro"/>
</dbReference>
<evidence type="ECO:0000256" key="3">
    <source>
        <dbReference type="ARBA" id="ARBA00023015"/>
    </source>
</evidence>
<reference evidence="9 10" key="1">
    <citation type="submission" date="2014-09" db="EMBL/GenBank/DDBJ databases">
        <authorList>
            <person name="Martin A.A."/>
        </authorList>
    </citation>
    <scope>NUCLEOTIDE SEQUENCE</scope>
    <source>
        <strain evidence="10">ED321</strain>
        <strain evidence="9">ED321 Heterogonic</strain>
    </source>
</reference>
<dbReference type="WormBase" id="SRAE_2000413000">
    <property type="protein sequence ID" value="SRP09348"/>
    <property type="gene ID" value="WBGene00264358"/>
</dbReference>
<dbReference type="WBParaSite" id="SRAE_2000413000.1">
    <property type="protein sequence ID" value="SRAE_2000413000.1"/>
    <property type="gene ID" value="WBGene00264358"/>
</dbReference>
<dbReference type="OrthoDB" id="1743261at2759"/>
<dbReference type="SUPFAM" id="SSF46785">
    <property type="entry name" value="Winged helix' DNA-binding domain"/>
    <property type="match status" value="1"/>
</dbReference>
<evidence type="ECO:0000256" key="1">
    <source>
        <dbReference type="ARBA" id="ARBA00004123"/>
    </source>
</evidence>
<dbReference type="InterPro" id="IPR036388">
    <property type="entry name" value="WH-like_DNA-bd_sf"/>
</dbReference>
<keyword evidence="5 7" id="KW-0804">Transcription</keyword>
<dbReference type="eggNOG" id="KOG2577">
    <property type="taxonomic scope" value="Eukaryota"/>
</dbReference>
<dbReference type="PANTHER" id="PTHR12081">
    <property type="entry name" value="TRANSCRIPTION FACTOR E2F"/>
    <property type="match status" value="1"/>
</dbReference>
<evidence type="ECO:0000259" key="8">
    <source>
        <dbReference type="SMART" id="SM01372"/>
    </source>
</evidence>
<dbReference type="InterPro" id="IPR032198">
    <property type="entry name" value="E2F_CC-MB"/>
</dbReference>
<dbReference type="InterPro" id="IPR036390">
    <property type="entry name" value="WH_DNA-bd_sf"/>
</dbReference>
<dbReference type="Pfam" id="PF02319">
    <property type="entry name" value="WHD_E2F_TDP"/>
    <property type="match status" value="1"/>
</dbReference>
<dbReference type="InterPro" id="IPR037241">
    <property type="entry name" value="E2F-DP_heterodim"/>
</dbReference>
<dbReference type="GeneID" id="36381851"/>
<evidence type="ECO:0000256" key="2">
    <source>
        <dbReference type="ARBA" id="ARBA00010940"/>
    </source>
</evidence>
<dbReference type="Gene3D" id="1.10.10.10">
    <property type="entry name" value="Winged helix-like DNA-binding domain superfamily/Winged helix DNA-binding domain"/>
    <property type="match status" value="1"/>
</dbReference>
<dbReference type="GO" id="GO:0000978">
    <property type="term" value="F:RNA polymerase II cis-regulatory region sequence-specific DNA binding"/>
    <property type="evidence" value="ECO:0007669"/>
    <property type="project" value="InterPro"/>
</dbReference>
<evidence type="ECO:0000313" key="12">
    <source>
        <dbReference type="WormBase" id="SRAE_2000413000"/>
    </source>
</evidence>
<dbReference type="InterPro" id="IPR003316">
    <property type="entry name" value="E2F_WHTH_DNA-bd_dom"/>
</dbReference>
<keyword evidence="4 7" id="KW-0238">DNA-binding</keyword>
<accession>A0A090LI39</accession>
<dbReference type="SUPFAM" id="SSF144074">
    <property type="entry name" value="E2F-DP heterodimerization region"/>
    <property type="match status" value="1"/>
</dbReference>
<evidence type="ECO:0000313" key="10">
    <source>
        <dbReference type="Proteomes" id="UP000035682"/>
    </source>
</evidence>